<evidence type="ECO:0000313" key="2">
    <source>
        <dbReference type="EMBL" id="KAK8140724.1"/>
    </source>
</evidence>
<sequence length="74" mass="7918">MENIHHCSRLAAAAAAVIAAVNRHALGPFPHSTGPNHAYTHKHNARTTYHHIASNSPDPSHRLPMSDAISARGP</sequence>
<accession>A0AAW0REY1</accession>
<evidence type="ECO:0008006" key="4">
    <source>
        <dbReference type="Google" id="ProtNLM"/>
    </source>
</evidence>
<evidence type="ECO:0000313" key="3">
    <source>
        <dbReference type="Proteomes" id="UP001397290"/>
    </source>
</evidence>
<keyword evidence="3" id="KW-1185">Reference proteome</keyword>
<proteinExistence type="predicted"/>
<organism evidence="2 3">
    <name type="scientific">Beauveria asiatica</name>
    <dbReference type="NCBI Taxonomy" id="1069075"/>
    <lineage>
        <taxon>Eukaryota</taxon>
        <taxon>Fungi</taxon>
        <taxon>Dikarya</taxon>
        <taxon>Ascomycota</taxon>
        <taxon>Pezizomycotina</taxon>
        <taxon>Sordariomycetes</taxon>
        <taxon>Hypocreomycetidae</taxon>
        <taxon>Hypocreales</taxon>
        <taxon>Cordycipitaceae</taxon>
        <taxon>Beauveria</taxon>
    </lineage>
</organism>
<name>A0AAW0REY1_9HYPO</name>
<dbReference type="Proteomes" id="UP001397290">
    <property type="component" value="Unassembled WGS sequence"/>
</dbReference>
<gene>
    <name evidence="2" type="ORF">G3M48_002342</name>
</gene>
<feature type="region of interest" description="Disordered" evidence="1">
    <location>
        <begin position="50"/>
        <end position="74"/>
    </location>
</feature>
<dbReference type="AlphaFoldDB" id="A0AAW0REY1"/>
<dbReference type="EMBL" id="JAAHCF010001774">
    <property type="protein sequence ID" value="KAK8140724.1"/>
    <property type="molecule type" value="Genomic_DNA"/>
</dbReference>
<evidence type="ECO:0000256" key="1">
    <source>
        <dbReference type="SAM" id="MobiDB-lite"/>
    </source>
</evidence>
<reference evidence="2 3" key="1">
    <citation type="submission" date="2020-02" db="EMBL/GenBank/DDBJ databases">
        <title>Comparative genomics of the hypocrealean fungal genus Beauvera.</title>
        <authorList>
            <person name="Showalter D.N."/>
            <person name="Bushley K.E."/>
            <person name="Rehner S.A."/>
        </authorList>
    </citation>
    <scope>NUCLEOTIDE SEQUENCE [LARGE SCALE GENOMIC DNA]</scope>
    <source>
        <strain evidence="2 3">ARSEF4384</strain>
    </source>
</reference>
<comment type="caution">
    <text evidence="2">The sequence shown here is derived from an EMBL/GenBank/DDBJ whole genome shotgun (WGS) entry which is preliminary data.</text>
</comment>
<feature type="non-terminal residue" evidence="2">
    <location>
        <position position="74"/>
    </location>
</feature>
<protein>
    <recommendedName>
        <fullName evidence="4">Secreted protein</fullName>
    </recommendedName>
</protein>